<sequence>MPKFEFCLPTVGKVVPAGPEWYHELKFDGYRLRLERDGDRIRLITKGGYDWTKRFPWIVENALKNPQKRFVIDGEAIVRGVDGYSDFNALHSGKHYAAVEMIAFDILALDGDDLRDLPLSMRKTNLQQLLARRPEGIFVSDFEQGEIGPDLFRKACEFRFEGLVSKRSDRPYRGGRCPHWIKVKNRSHPAMNRVMEAKAR</sequence>
<gene>
    <name evidence="4" type="ORF">WDK88_08990</name>
</gene>
<reference evidence="4" key="2">
    <citation type="submission" date="2024-03" db="EMBL/GenBank/DDBJ databases">
        <authorList>
            <person name="Bromfield E.S.P."/>
            <person name="Cloutier S."/>
        </authorList>
    </citation>
    <scope>NUCLEOTIDE SEQUENCE</scope>
    <source>
        <strain evidence="4">5S5</strain>
    </source>
</reference>
<dbReference type="SUPFAM" id="SSF56091">
    <property type="entry name" value="DNA ligase/mRNA capping enzyme, catalytic domain"/>
    <property type="match status" value="1"/>
</dbReference>
<dbReference type="PANTHER" id="PTHR45674">
    <property type="entry name" value="DNA LIGASE 1/3 FAMILY MEMBER"/>
    <property type="match status" value="1"/>
</dbReference>
<proteinExistence type="inferred from homology"/>
<dbReference type="RefSeq" id="WP_338821970.1">
    <property type="nucleotide sequence ID" value="NZ_CP147708.1"/>
</dbReference>
<comment type="similarity">
    <text evidence="1">Belongs to the ATP-dependent DNA ligase family.</text>
</comment>
<keyword evidence="5" id="KW-1185">Reference proteome</keyword>
<dbReference type="GO" id="GO:0016874">
    <property type="term" value="F:ligase activity"/>
    <property type="evidence" value="ECO:0007669"/>
    <property type="project" value="UniProtKB-KW"/>
</dbReference>
<evidence type="ECO:0000313" key="4">
    <source>
        <dbReference type="EMBL" id="WXC81725.1"/>
    </source>
</evidence>
<dbReference type="Pfam" id="PF01068">
    <property type="entry name" value="DNA_ligase_A_M"/>
    <property type="match status" value="1"/>
</dbReference>
<dbReference type="PANTHER" id="PTHR45674:SF4">
    <property type="entry name" value="DNA LIGASE 1"/>
    <property type="match status" value="1"/>
</dbReference>
<protein>
    <submittedName>
        <fullName evidence="4">DNA ligase</fullName>
    </submittedName>
</protein>
<feature type="domain" description="ATP-dependent DNA ligase family profile" evidence="3">
    <location>
        <begin position="92"/>
        <end position="184"/>
    </location>
</feature>
<evidence type="ECO:0000259" key="3">
    <source>
        <dbReference type="PROSITE" id="PS50160"/>
    </source>
</evidence>
<accession>A0ABZ2P4T4</accession>
<dbReference type="Proteomes" id="UP001432046">
    <property type="component" value="Chromosome"/>
</dbReference>
<dbReference type="PROSITE" id="PS50160">
    <property type="entry name" value="DNA_LIGASE_A3"/>
    <property type="match status" value="1"/>
</dbReference>
<organism evidence="4 5">
    <name type="scientific">Bradyrhizobium septentrionale</name>
    <dbReference type="NCBI Taxonomy" id="1404411"/>
    <lineage>
        <taxon>Bacteria</taxon>
        <taxon>Pseudomonadati</taxon>
        <taxon>Pseudomonadota</taxon>
        <taxon>Alphaproteobacteria</taxon>
        <taxon>Hyphomicrobiales</taxon>
        <taxon>Nitrobacteraceae</taxon>
        <taxon>Bradyrhizobium</taxon>
    </lineage>
</organism>
<dbReference type="InterPro" id="IPR050191">
    <property type="entry name" value="ATP-dep_DNA_ligase"/>
</dbReference>
<dbReference type="Gene3D" id="3.30.1490.70">
    <property type="match status" value="1"/>
</dbReference>
<evidence type="ECO:0000256" key="1">
    <source>
        <dbReference type="ARBA" id="ARBA00007572"/>
    </source>
</evidence>
<evidence type="ECO:0000256" key="2">
    <source>
        <dbReference type="ARBA" id="ARBA00022598"/>
    </source>
</evidence>
<dbReference type="EMBL" id="CP147711">
    <property type="protein sequence ID" value="WXC81725.1"/>
    <property type="molecule type" value="Genomic_DNA"/>
</dbReference>
<dbReference type="Gene3D" id="3.30.470.30">
    <property type="entry name" value="DNA ligase/mRNA capping enzyme"/>
    <property type="match status" value="1"/>
</dbReference>
<keyword evidence="2 4" id="KW-0436">Ligase</keyword>
<dbReference type="CDD" id="cd07906">
    <property type="entry name" value="Adenylation_DNA_ligase_LigD_LigC"/>
    <property type="match status" value="1"/>
</dbReference>
<evidence type="ECO:0000313" key="5">
    <source>
        <dbReference type="Proteomes" id="UP001432046"/>
    </source>
</evidence>
<dbReference type="InterPro" id="IPR012310">
    <property type="entry name" value="DNA_ligase_ATP-dep_cent"/>
</dbReference>
<name>A0ABZ2P4T4_9BRAD</name>
<reference evidence="4" key="1">
    <citation type="journal article" date="2021" name="Int. J. Syst. Evol. Microbiol.">
        <title>Bradyrhizobium septentrionale sp. nov. (sv. septentrionale) and Bradyrhizobium quebecense sp. nov. (sv. septentrionale) associated with legumes native to Canada possess rearranged symbiosis genes and numerous insertion sequences.</title>
        <authorList>
            <person name="Bromfield E.S.P."/>
            <person name="Cloutier S."/>
        </authorList>
    </citation>
    <scope>NUCLEOTIDE SEQUENCE</scope>
    <source>
        <strain evidence="4">5S5</strain>
    </source>
</reference>